<dbReference type="AlphaFoldDB" id="A0A9N8MTU7"/>
<name>A0A9N8MTU7_9BURK</name>
<organism evidence="1 2">
    <name type="scientific">Paraburkholderia domus</name>
    <dbReference type="NCBI Taxonomy" id="2793075"/>
    <lineage>
        <taxon>Bacteria</taxon>
        <taxon>Pseudomonadati</taxon>
        <taxon>Pseudomonadota</taxon>
        <taxon>Betaproteobacteria</taxon>
        <taxon>Burkholderiales</taxon>
        <taxon>Burkholderiaceae</taxon>
        <taxon>Paraburkholderia</taxon>
    </lineage>
</organism>
<evidence type="ECO:0000313" key="1">
    <source>
        <dbReference type="EMBL" id="CAE6903131.1"/>
    </source>
</evidence>
<evidence type="ECO:0000313" key="2">
    <source>
        <dbReference type="Proteomes" id="UP000675121"/>
    </source>
</evidence>
<gene>
    <name evidence="1" type="ORF">R70211_03417</name>
</gene>
<sequence length="230" mass="24981">MKKQTFAQILWLSLAQSGTRMSTPPWFDAWLLRRAHRTIRLPHGPEYWQGLHDSHALCGAVSSAHTRWRYDAPALRRIFNRLTLASLIGVLAGCSDGISQTDVEFVAAAMPAQFESLRMYKTAPDNVAPIGSAAHAPVQLQQGCEAIIQTAGGHKREIVILDSRSAASFDLDAVRTSSGWSVTSDGLAPPADNPVGFRTQFSSCVSALVDKYRSEPEKAPFGAQPATALH</sequence>
<dbReference type="EMBL" id="CAJNAS010000009">
    <property type="protein sequence ID" value="CAE6903131.1"/>
    <property type="molecule type" value="Genomic_DNA"/>
</dbReference>
<protein>
    <submittedName>
        <fullName evidence="1">Uncharacterized protein</fullName>
    </submittedName>
</protein>
<accession>A0A9N8MTU7</accession>
<dbReference type="Proteomes" id="UP000675121">
    <property type="component" value="Unassembled WGS sequence"/>
</dbReference>
<keyword evidence="2" id="KW-1185">Reference proteome</keyword>
<comment type="caution">
    <text evidence="1">The sequence shown here is derived from an EMBL/GenBank/DDBJ whole genome shotgun (WGS) entry which is preliminary data.</text>
</comment>
<reference evidence="1" key="1">
    <citation type="submission" date="2021-02" db="EMBL/GenBank/DDBJ databases">
        <authorList>
            <person name="Vanwijnsberghe S."/>
        </authorList>
    </citation>
    <scope>NUCLEOTIDE SEQUENCE</scope>
    <source>
        <strain evidence="1">R-70211</strain>
    </source>
</reference>
<proteinExistence type="predicted"/>
<dbReference type="RefSeq" id="WP_201078039.1">
    <property type="nucleotide sequence ID" value="NZ_CAJNAS010000009.1"/>
</dbReference>